<proteinExistence type="predicted"/>
<reference evidence="1" key="2">
    <citation type="submission" date="2024-05" db="EMBL/GenBank/DDBJ databases">
        <authorList>
            <person name="Matrishin C.B."/>
            <person name="Kauffman K.M."/>
        </authorList>
    </citation>
    <scope>NUCLEOTIDE SEQUENCE</scope>
</reference>
<accession>A0AAT9J8K3</accession>
<reference evidence="1" key="1">
    <citation type="journal article" date="2023" name="Microbiome">
        <title>Phages are unrecognized players in the ecology of the oral pathogen Porphyromonas gingivalis.</title>
        <authorList>
            <person name="Matrishin C.B."/>
            <person name="Haase E.M."/>
            <person name="Dewhirst F.E."/>
            <person name="Mark Welch J.L."/>
            <person name="Miranda-Sanchez F."/>
            <person name="Chen T."/>
            <person name="MacFarland D.C."/>
            <person name="Kauffman K.M."/>
        </authorList>
    </citation>
    <scope>NUCLEOTIDE SEQUENCE</scope>
</reference>
<name>A0AAT9J8K3_9CAUD</name>
<sequence>MRIEYICAVIDYTPFCPAFGYVRGGILSKKISEKVAYITNMLYICIVIK</sequence>
<evidence type="ECO:0000313" key="1">
    <source>
        <dbReference type="EMBL" id="DBA55457.1"/>
    </source>
</evidence>
<protein>
    <submittedName>
        <fullName evidence="1">Uncharacterized protein</fullName>
    </submittedName>
</protein>
<organism evidence="1">
    <name type="scientific">Porphyromonas phage phage018a_AFR5B1</name>
    <dbReference type="NCBI Taxonomy" id="3154108"/>
    <lineage>
        <taxon>Viruses</taxon>
        <taxon>Duplodnaviria</taxon>
        <taxon>Heunggongvirae</taxon>
        <taxon>Uroviricota</taxon>
        <taxon>Caudoviricetes</taxon>
        <taxon>Nixviridae</taxon>
        <taxon>Dewhirstvirus</taxon>
        <taxon>Dewhirstvirus pging00L</taxon>
    </lineage>
</organism>
<dbReference type="EMBL" id="BK068099">
    <property type="protein sequence ID" value="DBA55457.1"/>
    <property type="molecule type" value="Genomic_DNA"/>
</dbReference>